<reference evidence="2 3" key="1">
    <citation type="journal article" date="2016" name="Nat. Commun.">
        <title>Thousands of microbial genomes shed light on interconnected biogeochemical processes in an aquifer system.</title>
        <authorList>
            <person name="Anantharaman K."/>
            <person name="Brown C.T."/>
            <person name="Hug L.A."/>
            <person name="Sharon I."/>
            <person name="Castelle C.J."/>
            <person name="Probst A.J."/>
            <person name="Thomas B.C."/>
            <person name="Singh A."/>
            <person name="Wilkins M.J."/>
            <person name="Karaoz U."/>
            <person name="Brodie E.L."/>
            <person name="Williams K.H."/>
            <person name="Hubbard S.S."/>
            <person name="Banfield J.F."/>
        </authorList>
    </citation>
    <scope>NUCLEOTIDE SEQUENCE [LARGE SCALE GENOMIC DNA]</scope>
</reference>
<dbReference type="STRING" id="1802439.A2589_03455"/>
<evidence type="ECO:0000313" key="3">
    <source>
        <dbReference type="Proteomes" id="UP000177838"/>
    </source>
</evidence>
<dbReference type="Proteomes" id="UP000177838">
    <property type="component" value="Unassembled WGS sequence"/>
</dbReference>
<proteinExistence type="predicted"/>
<name>A0A1G2QF56_9BACT</name>
<protein>
    <submittedName>
        <fullName evidence="2">Uncharacterized protein</fullName>
    </submittedName>
</protein>
<feature type="transmembrane region" description="Helical" evidence="1">
    <location>
        <begin position="27"/>
        <end position="56"/>
    </location>
</feature>
<gene>
    <name evidence="2" type="ORF">A2589_03455</name>
</gene>
<evidence type="ECO:0000256" key="1">
    <source>
        <dbReference type="SAM" id="Phobius"/>
    </source>
</evidence>
<accession>A0A1G2QF56</accession>
<comment type="caution">
    <text evidence="2">The sequence shown here is derived from an EMBL/GenBank/DDBJ whole genome shotgun (WGS) entry which is preliminary data.</text>
</comment>
<keyword evidence="1" id="KW-1133">Transmembrane helix</keyword>
<evidence type="ECO:0000313" key="2">
    <source>
        <dbReference type="EMBL" id="OHA59240.1"/>
    </source>
</evidence>
<feature type="transmembrane region" description="Helical" evidence="1">
    <location>
        <begin position="108"/>
        <end position="129"/>
    </location>
</feature>
<organism evidence="2 3">
    <name type="scientific">Candidatus Vogelbacteria bacterium RIFOXYD1_FULL_46_19</name>
    <dbReference type="NCBI Taxonomy" id="1802439"/>
    <lineage>
        <taxon>Bacteria</taxon>
        <taxon>Candidatus Vogeliibacteriota</taxon>
    </lineage>
</organism>
<keyword evidence="1" id="KW-0472">Membrane</keyword>
<dbReference type="AlphaFoldDB" id="A0A1G2QF56"/>
<keyword evidence="1" id="KW-0812">Transmembrane</keyword>
<feature type="transmembrane region" description="Helical" evidence="1">
    <location>
        <begin position="76"/>
        <end position="96"/>
    </location>
</feature>
<dbReference type="EMBL" id="MHTK01000008">
    <property type="protein sequence ID" value="OHA59240.1"/>
    <property type="molecule type" value="Genomic_DNA"/>
</dbReference>
<sequence>MDQKLKNITDRVMDQIRNDKIKMRPRLYFILGSILTFGGLVSSVVVSMFFVGLIRFTFRSHGPMGSYRLEQILTQFPWWALGLAVVGLICGIWLIRRYDFSFKISFRLLIIGFLLAVLVGGLIVDISGLNDLLLRRGPMRGMMRQYLQENSMDGRPGKIRN</sequence>